<evidence type="ECO:0000313" key="9">
    <source>
        <dbReference type="EMBL" id="MEE2565927.1"/>
    </source>
</evidence>
<gene>
    <name evidence="9" type="ORF">V0U35_04480</name>
</gene>
<dbReference type="Gene3D" id="3.40.50.150">
    <property type="entry name" value="Vaccinia Virus protein VP39"/>
    <property type="match status" value="1"/>
</dbReference>
<keyword evidence="3 6" id="KW-0949">S-adenosyl-L-methionine</keyword>
<dbReference type="InterPro" id="IPR001525">
    <property type="entry name" value="C5_MeTfrase"/>
</dbReference>
<evidence type="ECO:0000313" key="10">
    <source>
        <dbReference type="Proteomes" id="UP001310692"/>
    </source>
</evidence>
<keyword evidence="10" id="KW-1185">Reference proteome</keyword>
<keyword evidence="4" id="KW-0680">Restriction system</keyword>
<evidence type="ECO:0000256" key="8">
    <source>
        <dbReference type="RuleBase" id="RU000417"/>
    </source>
</evidence>
<dbReference type="SUPFAM" id="SSF53335">
    <property type="entry name" value="S-adenosyl-L-methionine-dependent methyltransferases"/>
    <property type="match status" value="1"/>
</dbReference>
<evidence type="ECO:0000256" key="6">
    <source>
        <dbReference type="PROSITE-ProRule" id="PRU01016"/>
    </source>
</evidence>
<dbReference type="PROSITE" id="PS00094">
    <property type="entry name" value="C5_MTASE_1"/>
    <property type="match status" value="1"/>
</dbReference>
<evidence type="ECO:0000256" key="3">
    <source>
        <dbReference type="ARBA" id="ARBA00022691"/>
    </source>
</evidence>
<feature type="active site" evidence="6">
    <location>
        <position position="80"/>
    </location>
</feature>
<dbReference type="PANTHER" id="PTHR46098">
    <property type="entry name" value="TRNA (CYTOSINE(38)-C(5))-METHYLTRANSFERASE"/>
    <property type="match status" value="1"/>
</dbReference>
<dbReference type="PROSITE" id="PS51679">
    <property type="entry name" value="SAM_MT_C5"/>
    <property type="match status" value="1"/>
</dbReference>
<evidence type="ECO:0000256" key="5">
    <source>
        <dbReference type="ARBA" id="ARBA00047422"/>
    </source>
</evidence>
<name>A0ABU7LWK7_9PROT</name>
<dbReference type="GO" id="GO:0003886">
    <property type="term" value="F:DNA (cytosine-5-)-methyltransferase activity"/>
    <property type="evidence" value="ECO:0007669"/>
    <property type="project" value="UniProtKB-EC"/>
</dbReference>
<keyword evidence="2 6" id="KW-0808">Transferase</keyword>
<dbReference type="InterPro" id="IPR050750">
    <property type="entry name" value="C5-MTase"/>
</dbReference>
<proteinExistence type="inferred from homology"/>
<evidence type="ECO:0000256" key="4">
    <source>
        <dbReference type="ARBA" id="ARBA00022747"/>
    </source>
</evidence>
<dbReference type="Pfam" id="PF00145">
    <property type="entry name" value="DNA_methylase"/>
    <property type="match status" value="1"/>
</dbReference>
<dbReference type="EC" id="2.1.1.37" evidence="8"/>
<keyword evidence="1 6" id="KW-0489">Methyltransferase</keyword>
<accession>A0ABU7LWK7</accession>
<dbReference type="Proteomes" id="UP001310692">
    <property type="component" value="Unassembled WGS sequence"/>
</dbReference>
<comment type="similarity">
    <text evidence="6 7">Belongs to the class I-like SAM-binding methyltransferase superfamily. C5-methyltransferase family.</text>
</comment>
<dbReference type="PANTHER" id="PTHR46098:SF1">
    <property type="entry name" value="TRNA (CYTOSINE(38)-C(5))-METHYLTRANSFERASE"/>
    <property type="match status" value="1"/>
</dbReference>
<evidence type="ECO:0000256" key="7">
    <source>
        <dbReference type="RuleBase" id="RU000416"/>
    </source>
</evidence>
<dbReference type="PRINTS" id="PR00105">
    <property type="entry name" value="C5METTRFRASE"/>
</dbReference>
<dbReference type="Gene3D" id="3.90.120.10">
    <property type="entry name" value="DNA Methylase, subunit A, domain 2"/>
    <property type="match status" value="1"/>
</dbReference>
<comment type="caution">
    <text evidence="9">The sequence shown here is derived from an EMBL/GenBank/DDBJ whole genome shotgun (WGS) entry which is preliminary data.</text>
</comment>
<comment type="catalytic activity">
    <reaction evidence="5 8">
        <text>a 2'-deoxycytidine in DNA + S-adenosyl-L-methionine = a 5-methyl-2'-deoxycytidine in DNA + S-adenosyl-L-homocysteine + H(+)</text>
        <dbReference type="Rhea" id="RHEA:13681"/>
        <dbReference type="Rhea" id="RHEA-COMP:11369"/>
        <dbReference type="Rhea" id="RHEA-COMP:11370"/>
        <dbReference type="ChEBI" id="CHEBI:15378"/>
        <dbReference type="ChEBI" id="CHEBI:57856"/>
        <dbReference type="ChEBI" id="CHEBI:59789"/>
        <dbReference type="ChEBI" id="CHEBI:85452"/>
        <dbReference type="ChEBI" id="CHEBI:85454"/>
        <dbReference type="EC" id="2.1.1.37"/>
    </reaction>
</comment>
<evidence type="ECO:0000256" key="2">
    <source>
        <dbReference type="ARBA" id="ARBA00022679"/>
    </source>
</evidence>
<dbReference type="NCBIfam" id="TIGR00675">
    <property type="entry name" value="dcm"/>
    <property type="match status" value="1"/>
</dbReference>
<evidence type="ECO:0000256" key="1">
    <source>
        <dbReference type="ARBA" id="ARBA00022603"/>
    </source>
</evidence>
<dbReference type="RefSeq" id="WP_330195456.1">
    <property type="nucleotide sequence ID" value="NZ_JAZDRO010000001.1"/>
</dbReference>
<protein>
    <recommendedName>
        <fullName evidence="8">Cytosine-specific methyltransferase</fullName>
        <ecNumber evidence="8">2.1.1.37</ecNumber>
    </recommendedName>
</protein>
<organism evidence="9 10">
    <name type="scientific">Hyphobacterium marinum</name>
    <dbReference type="NCBI Taxonomy" id="3116574"/>
    <lineage>
        <taxon>Bacteria</taxon>
        <taxon>Pseudomonadati</taxon>
        <taxon>Pseudomonadota</taxon>
        <taxon>Alphaproteobacteria</taxon>
        <taxon>Maricaulales</taxon>
        <taxon>Maricaulaceae</taxon>
        <taxon>Hyphobacterium</taxon>
    </lineage>
</organism>
<dbReference type="InterPro" id="IPR018117">
    <property type="entry name" value="C5_DNA_meth_AS"/>
</dbReference>
<dbReference type="InterPro" id="IPR029063">
    <property type="entry name" value="SAM-dependent_MTases_sf"/>
</dbReference>
<reference evidence="9 10" key="1">
    <citation type="submission" date="2024-01" db="EMBL/GenBank/DDBJ databases">
        <title>Hyphobacterium bacterium isolated from marine sediment.</title>
        <authorList>
            <person name="Zhao S."/>
        </authorList>
    </citation>
    <scope>NUCLEOTIDE SEQUENCE [LARGE SCALE GENOMIC DNA]</scope>
    <source>
        <strain evidence="9 10">Y60-23</strain>
    </source>
</reference>
<dbReference type="GO" id="GO:0032259">
    <property type="term" value="P:methylation"/>
    <property type="evidence" value="ECO:0007669"/>
    <property type="project" value="UniProtKB-KW"/>
</dbReference>
<dbReference type="EMBL" id="JAZDRO010000001">
    <property type="protein sequence ID" value="MEE2565927.1"/>
    <property type="molecule type" value="Genomic_DNA"/>
</dbReference>
<sequence length="382" mass="41219">MPVMTRDCRPVLYEFFAGGGMARLGLGTGWDCRFANDFDDGKADAYHAAFGHRPDTRNIADLRIGDLPGLADLVWASPPCQDLSLAGRREGLAASRSGAFFAFWRLMEGLCADGRPPPLVVIENVTGLLTSNDGRDFATLCDALGTAGYRFGAVVLDAADFLPQSRPRLFVIAVRADRAIPGPLTGPTGAENRRVNAARDALPERVRGNWIDWSLPVPPGRTVELADLLEPDTPATPWLAPGKTDRLVAQMDSVNRARLDAALASGQRTIGTIYRRTRTRDGQRLQRAEIRFDGVAGCLRTPGGGSSRQILAVIENGRLRARLLSPRETARLMGLPDSYPLPGIPTQAYRLTGDGVAVPVVAWLNKHLLLPLHDAACTAKAA</sequence>